<dbReference type="EMBL" id="WISZ01000142">
    <property type="protein sequence ID" value="MQX10172.1"/>
    <property type="molecule type" value="Genomic_DNA"/>
</dbReference>
<name>A0A844ADH2_RHIFR</name>
<protein>
    <submittedName>
        <fullName evidence="1">AlpA family phage regulatory protein</fullName>
    </submittedName>
</protein>
<evidence type="ECO:0000313" key="2">
    <source>
        <dbReference type="Proteomes" id="UP000466694"/>
    </source>
</evidence>
<dbReference type="AlphaFoldDB" id="A0A844ADH2"/>
<proteinExistence type="predicted"/>
<sequence length="80" mass="9461">MAGGKRSRRRVPDKRRLRARDPRGFFSMEETCEITSLSRSTIKRMVERETFPEYLPLTDDPNGRKGFRVFEVLEWLANRG</sequence>
<dbReference type="RefSeq" id="WP_081318999.1">
    <property type="nucleotide sequence ID" value="NZ_BJNI01000020.1"/>
</dbReference>
<dbReference type="Proteomes" id="UP000466694">
    <property type="component" value="Unassembled WGS sequence"/>
</dbReference>
<accession>A0A844ADH2</accession>
<comment type="caution">
    <text evidence="1">The sequence shown here is derived from an EMBL/GenBank/DDBJ whole genome shotgun (WGS) entry which is preliminary data.</text>
</comment>
<gene>
    <name evidence="1" type="ORF">GHK48_18325</name>
</gene>
<organism evidence="1 2">
    <name type="scientific">Rhizobium fredii</name>
    <name type="common">Sinorhizobium fredii</name>
    <dbReference type="NCBI Taxonomy" id="380"/>
    <lineage>
        <taxon>Bacteria</taxon>
        <taxon>Pseudomonadati</taxon>
        <taxon>Pseudomonadota</taxon>
        <taxon>Alphaproteobacteria</taxon>
        <taxon>Hyphomicrobiales</taxon>
        <taxon>Rhizobiaceae</taxon>
        <taxon>Sinorhizobium/Ensifer group</taxon>
        <taxon>Sinorhizobium</taxon>
    </lineage>
</organism>
<reference evidence="1 2" key="1">
    <citation type="journal article" date="2013" name="Genome Biol.">
        <title>Comparative genomics of the core and accessory genomes of 48 Sinorhizobium strains comprising five genospecies.</title>
        <authorList>
            <person name="Sugawara M."/>
            <person name="Epstein B."/>
            <person name="Badgley B.D."/>
            <person name="Unno T."/>
            <person name="Xu L."/>
            <person name="Reese J."/>
            <person name="Gyaneshwar P."/>
            <person name="Denny R."/>
            <person name="Mudge J."/>
            <person name="Bharti A.K."/>
            <person name="Farmer A.D."/>
            <person name="May G.D."/>
            <person name="Woodward J.E."/>
            <person name="Medigue C."/>
            <person name="Vallenet D."/>
            <person name="Lajus A."/>
            <person name="Rouy Z."/>
            <person name="Martinez-Vaz B."/>
            <person name="Tiffin P."/>
            <person name="Young N.D."/>
            <person name="Sadowsky M.J."/>
        </authorList>
    </citation>
    <scope>NUCLEOTIDE SEQUENCE [LARGE SCALE GENOMIC DNA]</scope>
    <source>
        <strain evidence="1 2">USDA205</strain>
    </source>
</reference>
<evidence type="ECO:0000313" key="1">
    <source>
        <dbReference type="EMBL" id="MQX10172.1"/>
    </source>
</evidence>